<dbReference type="EMBL" id="JAPUFD010000017">
    <property type="protein sequence ID" value="MDI1492156.1"/>
    <property type="molecule type" value="Genomic_DNA"/>
</dbReference>
<dbReference type="InterPro" id="IPR054289">
    <property type="entry name" value="DUF7025"/>
</dbReference>
<dbReference type="PANTHER" id="PTHR46411">
    <property type="entry name" value="FAMILY ATPASE, PUTATIVE-RELATED"/>
    <property type="match status" value="1"/>
</dbReference>
<dbReference type="Pfam" id="PF00004">
    <property type="entry name" value="AAA"/>
    <property type="match status" value="1"/>
</dbReference>
<dbReference type="InterPro" id="IPR003959">
    <property type="entry name" value="ATPase_AAA_core"/>
</dbReference>
<feature type="region of interest" description="Disordered" evidence="1">
    <location>
        <begin position="1"/>
        <end position="89"/>
    </location>
</feature>
<dbReference type="SUPFAM" id="SSF52540">
    <property type="entry name" value="P-loop containing nucleoside triphosphate hydrolases"/>
    <property type="match status" value="1"/>
</dbReference>
<dbReference type="InterPro" id="IPR027417">
    <property type="entry name" value="P-loop_NTPase"/>
</dbReference>
<reference evidence="3" key="1">
    <citation type="journal article" date="2023" name="Genome Biol. Evol.">
        <title>First Whole Genome Sequence and Flow Cytometry Genome Size Data for the Lichen-Forming Fungus Ramalina farinacea (Ascomycota).</title>
        <authorList>
            <person name="Llewellyn T."/>
            <person name="Mian S."/>
            <person name="Hill R."/>
            <person name="Leitch I.J."/>
            <person name="Gaya E."/>
        </authorList>
    </citation>
    <scope>NUCLEOTIDE SEQUENCE</scope>
    <source>
        <strain evidence="3">LIQ254RAFAR</strain>
    </source>
</reference>
<feature type="compositionally biased region" description="Polar residues" evidence="1">
    <location>
        <begin position="36"/>
        <end position="62"/>
    </location>
</feature>
<evidence type="ECO:0000313" key="3">
    <source>
        <dbReference type="EMBL" id="MDI1492156.1"/>
    </source>
</evidence>
<proteinExistence type="predicted"/>
<dbReference type="AlphaFoldDB" id="A0AA43QT38"/>
<accession>A0AA43QT38</accession>
<evidence type="ECO:0000259" key="2">
    <source>
        <dbReference type="SMART" id="SM00382"/>
    </source>
</evidence>
<dbReference type="Pfam" id="PF22942">
    <property type="entry name" value="DUF7025"/>
    <property type="match status" value="1"/>
</dbReference>
<feature type="region of interest" description="Disordered" evidence="1">
    <location>
        <begin position="274"/>
        <end position="315"/>
    </location>
</feature>
<dbReference type="PANTHER" id="PTHR46411:SF3">
    <property type="entry name" value="AAA+ ATPASE DOMAIN-CONTAINING PROTEIN"/>
    <property type="match status" value="1"/>
</dbReference>
<dbReference type="Gene3D" id="3.40.50.300">
    <property type="entry name" value="P-loop containing nucleotide triphosphate hydrolases"/>
    <property type="match status" value="1"/>
</dbReference>
<keyword evidence="4" id="KW-1185">Reference proteome</keyword>
<evidence type="ECO:0000256" key="1">
    <source>
        <dbReference type="SAM" id="MobiDB-lite"/>
    </source>
</evidence>
<dbReference type="CDD" id="cd19481">
    <property type="entry name" value="RecA-like_protease"/>
    <property type="match status" value="1"/>
</dbReference>
<dbReference type="GO" id="GO:0005524">
    <property type="term" value="F:ATP binding"/>
    <property type="evidence" value="ECO:0007669"/>
    <property type="project" value="InterPro"/>
</dbReference>
<dbReference type="SMART" id="SM00382">
    <property type="entry name" value="AAA"/>
    <property type="match status" value="1"/>
</dbReference>
<feature type="domain" description="AAA+ ATPase" evidence="2">
    <location>
        <begin position="690"/>
        <end position="818"/>
    </location>
</feature>
<protein>
    <recommendedName>
        <fullName evidence="2">AAA+ ATPase domain-containing protein</fullName>
    </recommendedName>
</protein>
<dbReference type="InterPro" id="IPR056599">
    <property type="entry name" value="AAA_lid_fung"/>
</dbReference>
<comment type="caution">
    <text evidence="3">The sequence shown here is derived from an EMBL/GenBank/DDBJ whole genome shotgun (WGS) entry which is preliminary data.</text>
</comment>
<name>A0AA43QT38_9LECA</name>
<dbReference type="GO" id="GO:0016887">
    <property type="term" value="F:ATP hydrolysis activity"/>
    <property type="evidence" value="ECO:0007669"/>
    <property type="project" value="InterPro"/>
</dbReference>
<organism evidence="3 4">
    <name type="scientific">Ramalina farinacea</name>
    <dbReference type="NCBI Taxonomy" id="258253"/>
    <lineage>
        <taxon>Eukaryota</taxon>
        <taxon>Fungi</taxon>
        <taxon>Dikarya</taxon>
        <taxon>Ascomycota</taxon>
        <taxon>Pezizomycotina</taxon>
        <taxon>Lecanoromycetes</taxon>
        <taxon>OSLEUM clade</taxon>
        <taxon>Lecanoromycetidae</taxon>
        <taxon>Lecanorales</taxon>
        <taxon>Lecanorineae</taxon>
        <taxon>Ramalinaceae</taxon>
        <taxon>Ramalina</taxon>
    </lineage>
</organism>
<dbReference type="Proteomes" id="UP001161017">
    <property type="component" value="Unassembled WGS sequence"/>
</dbReference>
<dbReference type="InterPro" id="IPR003593">
    <property type="entry name" value="AAA+_ATPase"/>
</dbReference>
<evidence type="ECO:0000313" key="4">
    <source>
        <dbReference type="Proteomes" id="UP001161017"/>
    </source>
</evidence>
<gene>
    <name evidence="3" type="ORF">OHK93_003368</name>
</gene>
<dbReference type="Pfam" id="PF23232">
    <property type="entry name" value="AAA_lid_13"/>
    <property type="match status" value="1"/>
</dbReference>
<sequence length="946" mass="107157">MAVPRDLLSPQNVIAEQPEESTSHNNNGSLVDPVSLTASDENKTSISETISPENLIENLSETRSPHAPNDDGESTVPKSQEAAPVNQIASSHEIAKKADNSRRTKHITDADLIKIGEHPLLRALQSSKSYEAATPELDIACLSLEEFKPSTPLSHRESKRPGHRISDPPPRTLHIIEVLLKDSTHSMSRPLRKRHIHHKTPGSATEDSALLGMPDRIRLRSSFILDLLQRATGVTLEHGGSKSTVEERDSLVFLYPFKFFVTFANEIKAEADRLKKHGQSKAPTHANGGIPEDEHKVSLGSAAGSENRGNRAEDDYESEKAFKHLDLVVKLMDEYLQPVFDLRESYRNATQTTIFFHDLWLLFETGGLIFRPEPLPDHPPQISRIIEFNGGRQLLNNGEFKSQEVRRDIPGANSKGLENQFCLHHYSLGFNGESYGPIYDRMTIPAWEGERNIHDLKLFPLQFVRNEKDHKFHDMATYKSHVIGRGKEFVKLEAIDHRYYKGEVVGTHKEFYSSAIVIDFKLQRRDTERQSGLLGWMEHALNSESDLVTGLSIHPGDLREVQEGTKRKGTSEECVYPGCDDNEFIHDDLTLDDIIAHQKLSDHGRTSAKFQRSEIGSLTEEDYLLFPSFVYGYVLKIRDWAKLHMDSLKLIPDTGSQLDELRIGRTHKESLRALCTSDHLALDVTSGKGQGIIILLHGQPGVGKTATAEAMAADLQRPLYPITYADLGKESSTAETNLKNIFRYGQRWKCVLLLDEADVFLMKRDRQDTTRNGIVSVFQRNLEWYPGLIFLTTNWLDKFDPGILDRVHLKLLYHRLSDQFTEEIFNDQFKKINDTTSAQDASSGKRDDARTKYEISETNMKAIQTWRKKQYSEAGPGGWWNGRFIRSAFQMAAAFARQDMMGYSGSTAQIKAEHFEKVAESDRSFKVDLFNANDDKRDKPKKLEED</sequence>